<evidence type="ECO:0000313" key="4">
    <source>
        <dbReference type="Proteomes" id="UP000472264"/>
    </source>
</evidence>
<keyword evidence="4" id="KW-1185">Reference proteome</keyword>
<dbReference type="InParanoid" id="A0A665V837"/>
<dbReference type="Pfam" id="PF00531">
    <property type="entry name" value="Death"/>
    <property type="match status" value="1"/>
</dbReference>
<dbReference type="FunCoup" id="A0A665V837">
    <property type="interactions" value="844"/>
</dbReference>
<dbReference type="InterPro" id="IPR011029">
    <property type="entry name" value="DEATH-like_dom_sf"/>
</dbReference>
<dbReference type="GO" id="GO:0007165">
    <property type="term" value="P:signal transduction"/>
    <property type="evidence" value="ECO:0007669"/>
    <property type="project" value="InterPro"/>
</dbReference>
<dbReference type="InterPro" id="IPR001315">
    <property type="entry name" value="CARD"/>
</dbReference>
<evidence type="ECO:0000259" key="2">
    <source>
        <dbReference type="PROSITE" id="PS50209"/>
    </source>
</evidence>
<dbReference type="SUPFAM" id="SSF47986">
    <property type="entry name" value="DEATH domain"/>
    <property type="match status" value="2"/>
</dbReference>
<dbReference type="Gene3D" id="1.10.533.10">
    <property type="entry name" value="Death Domain, Fas"/>
    <property type="match status" value="2"/>
</dbReference>
<dbReference type="PROSITE" id="PS50209">
    <property type="entry name" value="CARD"/>
    <property type="match status" value="1"/>
</dbReference>
<reference evidence="3" key="2">
    <citation type="submission" date="2025-08" db="UniProtKB">
        <authorList>
            <consortium name="Ensembl"/>
        </authorList>
    </citation>
    <scope>IDENTIFICATION</scope>
</reference>
<dbReference type="PROSITE" id="PS50017">
    <property type="entry name" value="DEATH_DOMAIN"/>
    <property type="match status" value="1"/>
</dbReference>
<dbReference type="Ensembl" id="ENSENLT00000028856.1">
    <property type="protein sequence ID" value="ENSENLP00000028013.1"/>
    <property type="gene ID" value="ENSENLG00000012524.1"/>
</dbReference>
<dbReference type="OMA" id="RCRSDHS"/>
<proteinExistence type="predicted"/>
<protein>
    <submittedName>
        <fullName evidence="3">Death domain-containing protein CRADD-like</fullName>
    </submittedName>
</protein>
<evidence type="ECO:0000313" key="3">
    <source>
        <dbReference type="Ensembl" id="ENSENLP00000028013.1"/>
    </source>
</evidence>
<dbReference type="GO" id="GO:0042981">
    <property type="term" value="P:regulation of apoptotic process"/>
    <property type="evidence" value="ECO:0007669"/>
    <property type="project" value="InterPro"/>
</dbReference>
<dbReference type="GO" id="GO:0002020">
    <property type="term" value="F:protease binding"/>
    <property type="evidence" value="ECO:0007669"/>
    <property type="project" value="InterPro"/>
</dbReference>
<feature type="domain" description="Death" evidence="1">
    <location>
        <begin position="127"/>
        <end position="188"/>
    </location>
</feature>
<dbReference type="OrthoDB" id="10031931at2759"/>
<dbReference type="InterPro" id="IPR037939">
    <property type="entry name" value="CRADD"/>
</dbReference>
<dbReference type="Proteomes" id="UP000472264">
    <property type="component" value="Chromosome 23"/>
</dbReference>
<reference evidence="3" key="3">
    <citation type="submission" date="2025-09" db="UniProtKB">
        <authorList>
            <consortium name="Ensembl"/>
        </authorList>
    </citation>
    <scope>IDENTIFICATION</scope>
</reference>
<gene>
    <name evidence="3" type="primary">cradd</name>
</gene>
<dbReference type="InterPro" id="IPR000488">
    <property type="entry name" value="Death_dom"/>
</dbReference>
<name>A0A665V837_ECHNA</name>
<dbReference type="AlphaFoldDB" id="A0A665V837"/>
<dbReference type="Pfam" id="PF00619">
    <property type="entry name" value="CARD"/>
    <property type="match status" value="1"/>
</dbReference>
<dbReference type="GO" id="GO:0070513">
    <property type="term" value="F:death domain binding"/>
    <property type="evidence" value="ECO:0007669"/>
    <property type="project" value="InterPro"/>
</dbReference>
<dbReference type="PANTHER" id="PTHR15034">
    <property type="entry name" value="DEATH DOMAIN-CONTAINING PROTEIN CRADD"/>
    <property type="match status" value="1"/>
</dbReference>
<dbReference type="SMART" id="SM00114">
    <property type="entry name" value="CARD"/>
    <property type="match status" value="1"/>
</dbReference>
<feature type="domain" description="CARD" evidence="2">
    <location>
        <begin position="1"/>
        <end position="78"/>
    </location>
</feature>
<reference evidence="3" key="1">
    <citation type="submission" date="2021-04" db="EMBL/GenBank/DDBJ databases">
        <authorList>
            <consortium name="Wellcome Sanger Institute Data Sharing"/>
        </authorList>
    </citation>
    <scope>NUCLEOTIDE SEQUENCE [LARGE SCALE GENOMIC DNA]</scope>
</reference>
<organism evidence="3 4">
    <name type="scientific">Echeneis naucrates</name>
    <name type="common">Live sharksucker</name>
    <dbReference type="NCBI Taxonomy" id="173247"/>
    <lineage>
        <taxon>Eukaryota</taxon>
        <taxon>Metazoa</taxon>
        <taxon>Chordata</taxon>
        <taxon>Craniata</taxon>
        <taxon>Vertebrata</taxon>
        <taxon>Euteleostomi</taxon>
        <taxon>Actinopterygii</taxon>
        <taxon>Neopterygii</taxon>
        <taxon>Teleostei</taxon>
        <taxon>Neoteleostei</taxon>
        <taxon>Acanthomorphata</taxon>
        <taxon>Carangaria</taxon>
        <taxon>Carangiformes</taxon>
        <taxon>Echeneidae</taxon>
        <taxon>Echeneis</taxon>
    </lineage>
</organism>
<evidence type="ECO:0000259" key="1">
    <source>
        <dbReference type="PROSITE" id="PS50017"/>
    </source>
</evidence>
<sequence length="199" mass="22276">MDSVHKAVLRKHRVFLSGELLVSDTIVPVLFQEDILSQDQVEDIESQPTNRLKTLKLLDLLPTRGPRAFQSFMRSLEDFSWVRDRLLLELQNPPGSGPGSTDILQIPDSVLRKVPSDRELSRLALRLGAQWEEVLMDLGLSTEALFRCRADHVLNAHGAALAGLVQWRRSEGKAATVQRLLQSLQAADVHPSVLMEVLT</sequence>
<accession>A0A665V837</accession>
<dbReference type="PANTHER" id="PTHR15034:SF5">
    <property type="entry name" value="DEATH DOMAIN-CONTAINING PROTEIN CRADD"/>
    <property type="match status" value="1"/>
</dbReference>